<evidence type="ECO:0000256" key="3">
    <source>
        <dbReference type="ARBA" id="ARBA00011233"/>
    </source>
</evidence>
<evidence type="ECO:0000256" key="5">
    <source>
        <dbReference type="ARBA" id="ARBA00023277"/>
    </source>
</evidence>
<evidence type="ECO:0000256" key="4">
    <source>
        <dbReference type="ARBA" id="ARBA00023239"/>
    </source>
</evidence>
<dbReference type="SUPFAM" id="SSF51569">
    <property type="entry name" value="Aldolase"/>
    <property type="match status" value="1"/>
</dbReference>
<dbReference type="Gene3D" id="3.20.20.70">
    <property type="entry name" value="Aldolase class I"/>
    <property type="match status" value="1"/>
</dbReference>
<evidence type="ECO:0000256" key="2">
    <source>
        <dbReference type="ARBA" id="ARBA00006906"/>
    </source>
</evidence>
<dbReference type="CDD" id="cd00452">
    <property type="entry name" value="KDPG_aldolase"/>
    <property type="match status" value="1"/>
</dbReference>
<name>A0ABQ6PIA4_9BACT</name>
<comment type="subunit">
    <text evidence="3">Homotrimer.</text>
</comment>
<organism evidence="6 7">
    <name type="scientific">Algoriphagus confluentis</name>
    <dbReference type="NCBI Taxonomy" id="1697556"/>
    <lineage>
        <taxon>Bacteria</taxon>
        <taxon>Pseudomonadati</taxon>
        <taxon>Bacteroidota</taxon>
        <taxon>Cytophagia</taxon>
        <taxon>Cytophagales</taxon>
        <taxon>Cyclobacteriaceae</taxon>
        <taxon>Algoriphagus</taxon>
    </lineage>
</organism>
<keyword evidence="4" id="KW-0456">Lyase</keyword>
<proteinExistence type="inferred from homology"/>
<dbReference type="PANTHER" id="PTHR30246">
    <property type="entry name" value="2-KETO-3-DEOXY-6-PHOSPHOGLUCONATE ALDOLASE"/>
    <property type="match status" value="1"/>
</dbReference>
<comment type="similarity">
    <text evidence="2">Belongs to the KHG/KDPG aldolase family.</text>
</comment>
<evidence type="ECO:0000313" key="7">
    <source>
        <dbReference type="Proteomes" id="UP001338309"/>
    </source>
</evidence>
<comment type="caution">
    <text evidence="6">The sequence shown here is derived from an EMBL/GenBank/DDBJ whole genome shotgun (WGS) entry which is preliminary data.</text>
</comment>
<accession>A0ABQ6PIA4</accession>
<sequence>MRNPSPFIQRMHAGGMMPIFFHPDEQVCLDLLFAAYEGGVRVIEMVNRGKEAKSIFPKIREAASRMPGLFLGVGTIYHPFEAEEFLDMGAEFIVAPVMNPKLGEYCAKVDVPWIPGCGTVSEVFFAQQLGSQLVKIYPANILTPEFVPAVHAVLPQIEIIPTGGVEPTAESMKAWFDAGVLCVGMGSQLFRKDLIKRGAFGEIQERVKQAMNIIESIREQPTQ</sequence>
<dbReference type="EMBL" id="BTPD01000001">
    <property type="protein sequence ID" value="GMQ27609.1"/>
    <property type="molecule type" value="Genomic_DNA"/>
</dbReference>
<gene>
    <name evidence="6" type="ORF">Aconfl_02510</name>
</gene>
<comment type="pathway">
    <text evidence="1">Carbohydrate acid metabolism.</text>
</comment>
<keyword evidence="5" id="KW-0119">Carbohydrate metabolism</keyword>
<dbReference type="Pfam" id="PF01081">
    <property type="entry name" value="Aldolase"/>
    <property type="match status" value="1"/>
</dbReference>
<evidence type="ECO:0000313" key="6">
    <source>
        <dbReference type="EMBL" id="GMQ27609.1"/>
    </source>
</evidence>
<protein>
    <submittedName>
        <fullName evidence="6">Bifunctional 4-hydroxy-2-oxoglutarate aldolase/2-dehydro-3-deoxy-phosphogluconate aldolase</fullName>
    </submittedName>
</protein>
<keyword evidence="7" id="KW-1185">Reference proteome</keyword>
<dbReference type="PANTHER" id="PTHR30246:SF1">
    <property type="entry name" value="2-DEHYDRO-3-DEOXY-6-PHOSPHOGALACTONATE ALDOLASE-RELATED"/>
    <property type="match status" value="1"/>
</dbReference>
<dbReference type="RefSeq" id="WP_338222419.1">
    <property type="nucleotide sequence ID" value="NZ_BTPD01000001.1"/>
</dbReference>
<dbReference type="InterPro" id="IPR000887">
    <property type="entry name" value="Aldlse_KDPG_KHG"/>
</dbReference>
<reference evidence="6 7" key="1">
    <citation type="submission" date="2023-08" db="EMBL/GenBank/DDBJ databases">
        <title>Draft genome sequence of Algoriphagus confluentis.</title>
        <authorList>
            <person name="Takatani N."/>
            <person name="Hosokawa M."/>
            <person name="Sawabe T."/>
        </authorList>
    </citation>
    <scope>NUCLEOTIDE SEQUENCE [LARGE SCALE GENOMIC DNA]</scope>
    <source>
        <strain evidence="6 7">NBRC 111222</strain>
    </source>
</reference>
<dbReference type="Proteomes" id="UP001338309">
    <property type="component" value="Unassembled WGS sequence"/>
</dbReference>
<evidence type="ECO:0000256" key="1">
    <source>
        <dbReference type="ARBA" id="ARBA00004761"/>
    </source>
</evidence>
<dbReference type="InterPro" id="IPR013785">
    <property type="entry name" value="Aldolase_TIM"/>
</dbReference>